<keyword evidence="3" id="KW-0735">Signal-anchor</keyword>
<evidence type="ECO:0000256" key="6">
    <source>
        <dbReference type="SAM" id="Phobius"/>
    </source>
</evidence>
<keyword evidence="5" id="KW-0676">Redox-active center</keyword>
<evidence type="ECO:0000256" key="3">
    <source>
        <dbReference type="ARBA" id="ARBA00022968"/>
    </source>
</evidence>
<comment type="caution">
    <text evidence="8">The sequence shown here is derived from an EMBL/GenBank/DDBJ whole genome shotgun (WGS) entry which is preliminary data.</text>
</comment>
<dbReference type="PANTHER" id="PTHR42852">
    <property type="entry name" value="THIOL:DISULFIDE INTERCHANGE PROTEIN DSBE"/>
    <property type="match status" value="1"/>
</dbReference>
<feature type="transmembrane region" description="Helical" evidence="6">
    <location>
        <begin position="6"/>
        <end position="25"/>
    </location>
</feature>
<dbReference type="InterPro" id="IPR017937">
    <property type="entry name" value="Thioredoxin_CS"/>
</dbReference>
<dbReference type="PANTHER" id="PTHR42852:SF6">
    <property type="entry name" value="THIOL:DISULFIDE INTERCHANGE PROTEIN DSBE"/>
    <property type="match status" value="1"/>
</dbReference>
<dbReference type="GO" id="GO:0030313">
    <property type="term" value="C:cell envelope"/>
    <property type="evidence" value="ECO:0007669"/>
    <property type="project" value="UniProtKB-SubCell"/>
</dbReference>
<evidence type="ECO:0000256" key="2">
    <source>
        <dbReference type="ARBA" id="ARBA00022748"/>
    </source>
</evidence>
<protein>
    <submittedName>
        <fullName evidence="8">TlpA family protein disulfide reductase</fullName>
    </submittedName>
</protein>
<evidence type="ECO:0000259" key="7">
    <source>
        <dbReference type="PROSITE" id="PS51352"/>
    </source>
</evidence>
<gene>
    <name evidence="8" type="ORF">EF834_16635</name>
</gene>
<evidence type="ECO:0000256" key="5">
    <source>
        <dbReference type="ARBA" id="ARBA00023284"/>
    </source>
</evidence>
<sequence>MRISGAARWSLVALVVVVALIVAIWPRDNDSDGGVAAYPGANRSTSQLERRDADTAEALAPLRADAALAECPTPAGPAPAGSVLEGITLECIGDGSRVDLGAALAGKPALLNIWAYWCAPCREELPYLQQYSDRVGDAATVLTVHTDSNEANGLRFLADVDVHLPGVQDGSARVQAAVGAPPVLPVTVLIRPDGTIAKILPQQFRSVDEIAQAVEQHLGVAA</sequence>
<dbReference type="AlphaFoldDB" id="A0A3S3AHY1"/>
<reference evidence="8 9" key="1">
    <citation type="submission" date="2018-11" db="EMBL/GenBank/DDBJ databases">
        <title>Rhodococcus spongicola sp. nov. and Rhodococcus xishaensis sp. nov. from marine sponges.</title>
        <authorList>
            <person name="Li L."/>
            <person name="Lin H.W."/>
        </authorList>
    </citation>
    <scope>NUCLEOTIDE SEQUENCE [LARGE SCALE GENOMIC DNA]</scope>
    <source>
        <strain evidence="8 9">LHW50502</strain>
    </source>
</reference>
<dbReference type="InterPro" id="IPR050553">
    <property type="entry name" value="Thioredoxin_ResA/DsbE_sf"/>
</dbReference>
<dbReference type="GO" id="GO:0016491">
    <property type="term" value="F:oxidoreductase activity"/>
    <property type="evidence" value="ECO:0007669"/>
    <property type="project" value="InterPro"/>
</dbReference>
<evidence type="ECO:0000313" key="9">
    <source>
        <dbReference type="Proteomes" id="UP000284333"/>
    </source>
</evidence>
<comment type="subcellular location">
    <subcellularLocation>
        <location evidence="1">Cell envelope</location>
    </subcellularLocation>
</comment>
<keyword evidence="6" id="KW-1133">Transmembrane helix</keyword>
<dbReference type="Pfam" id="PF08534">
    <property type="entry name" value="Redoxin"/>
    <property type="match status" value="1"/>
</dbReference>
<dbReference type="OrthoDB" id="9796554at2"/>
<evidence type="ECO:0000256" key="1">
    <source>
        <dbReference type="ARBA" id="ARBA00004196"/>
    </source>
</evidence>
<name>A0A3S3AHY1_9NOCA</name>
<dbReference type="InterPro" id="IPR013766">
    <property type="entry name" value="Thioredoxin_domain"/>
</dbReference>
<dbReference type="PROSITE" id="PS00194">
    <property type="entry name" value="THIOREDOXIN_1"/>
    <property type="match status" value="1"/>
</dbReference>
<dbReference type="RefSeq" id="WP_127948310.1">
    <property type="nucleotide sequence ID" value="NZ_RKLN01000006.1"/>
</dbReference>
<keyword evidence="6" id="KW-0812">Transmembrane</keyword>
<feature type="domain" description="Thioredoxin" evidence="7">
    <location>
        <begin position="78"/>
        <end position="219"/>
    </location>
</feature>
<keyword evidence="2" id="KW-0201">Cytochrome c-type biogenesis</keyword>
<dbReference type="PROSITE" id="PS51352">
    <property type="entry name" value="THIOREDOXIN_2"/>
    <property type="match status" value="1"/>
</dbReference>
<dbReference type="Proteomes" id="UP000284333">
    <property type="component" value="Unassembled WGS sequence"/>
</dbReference>
<dbReference type="GO" id="GO:0017004">
    <property type="term" value="P:cytochrome complex assembly"/>
    <property type="evidence" value="ECO:0007669"/>
    <property type="project" value="UniProtKB-KW"/>
</dbReference>
<dbReference type="CDD" id="cd02966">
    <property type="entry name" value="TlpA_like_family"/>
    <property type="match status" value="1"/>
</dbReference>
<accession>A0A3S3AHY1</accession>
<dbReference type="Gene3D" id="3.40.30.10">
    <property type="entry name" value="Glutaredoxin"/>
    <property type="match status" value="1"/>
</dbReference>
<keyword evidence="6" id="KW-0472">Membrane</keyword>
<dbReference type="InterPro" id="IPR036249">
    <property type="entry name" value="Thioredoxin-like_sf"/>
</dbReference>
<keyword evidence="4" id="KW-1015">Disulfide bond</keyword>
<evidence type="ECO:0000256" key="4">
    <source>
        <dbReference type="ARBA" id="ARBA00023157"/>
    </source>
</evidence>
<organism evidence="8 9">
    <name type="scientific">Rhodococcus spongiicola</name>
    <dbReference type="NCBI Taxonomy" id="2487352"/>
    <lineage>
        <taxon>Bacteria</taxon>
        <taxon>Bacillati</taxon>
        <taxon>Actinomycetota</taxon>
        <taxon>Actinomycetes</taxon>
        <taxon>Mycobacteriales</taxon>
        <taxon>Nocardiaceae</taxon>
        <taxon>Rhodococcus</taxon>
    </lineage>
</organism>
<keyword evidence="9" id="KW-1185">Reference proteome</keyword>
<proteinExistence type="predicted"/>
<dbReference type="InterPro" id="IPR013740">
    <property type="entry name" value="Redoxin"/>
</dbReference>
<dbReference type="SUPFAM" id="SSF52833">
    <property type="entry name" value="Thioredoxin-like"/>
    <property type="match status" value="1"/>
</dbReference>
<evidence type="ECO:0000313" key="8">
    <source>
        <dbReference type="EMBL" id="RVW00986.1"/>
    </source>
</evidence>
<dbReference type="EMBL" id="RKLN01000006">
    <property type="protein sequence ID" value="RVW00986.1"/>
    <property type="molecule type" value="Genomic_DNA"/>
</dbReference>